<evidence type="ECO:0000256" key="1">
    <source>
        <dbReference type="SAM" id="SignalP"/>
    </source>
</evidence>
<reference evidence="2 3" key="1">
    <citation type="submission" date="2018-07" db="EMBL/GenBank/DDBJ databases">
        <title>Dyella tabacisoli L4-6T, whole genome shotgun sequence.</title>
        <authorList>
            <person name="Zhou X.-K."/>
            <person name="Li W.-J."/>
            <person name="Duan Y.-Q."/>
        </authorList>
    </citation>
    <scope>NUCLEOTIDE SEQUENCE [LARGE SCALE GENOMIC DNA]</scope>
    <source>
        <strain evidence="2 3">L4-6</strain>
    </source>
</reference>
<dbReference type="SUPFAM" id="SSF54909">
    <property type="entry name" value="Dimeric alpha+beta barrel"/>
    <property type="match status" value="1"/>
</dbReference>
<accession>A0A369URT7</accession>
<dbReference type="OrthoDB" id="9809695at2"/>
<feature type="chain" id="PRO_5016728465" description="NIPSNAP domain-containing protein" evidence="1">
    <location>
        <begin position="30"/>
        <end position="294"/>
    </location>
</feature>
<keyword evidence="3" id="KW-1185">Reference proteome</keyword>
<dbReference type="RefSeq" id="WP_114844137.1">
    <property type="nucleotide sequence ID" value="NZ_JBHSPE010000001.1"/>
</dbReference>
<evidence type="ECO:0000313" key="3">
    <source>
        <dbReference type="Proteomes" id="UP000253782"/>
    </source>
</evidence>
<dbReference type="AlphaFoldDB" id="A0A369URT7"/>
<organism evidence="2 3">
    <name type="scientific">Dyella tabacisoli</name>
    <dbReference type="NCBI Taxonomy" id="2282381"/>
    <lineage>
        <taxon>Bacteria</taxon>
        <taxon>Pseudomonadati</taxon>
        <taxon>Pseudomonadota</taxon>
        <taxon>Gammaproteobacteria</taxon>
        <taxon>Lysobacterales</taxon>
        <taxon>Rhodanobacteraceae</taxon>
        <taxon>Dyella</taxon>
    </lineage>
</organism>
<name>A0A369URT7_9GAMM</name>
<proteinExistence type="predicted"/>
<dbReference type="EMBL" id="QQAH01000002">
    <property type="protein sequence ID" value="RDD83023.1"/>
    <property type="molecule type" value="Genomic_DNA"/>
</dbReference>
<dbReference type="Proteomes" id="UP000253782">
    <property type="component" value="Unassembled WGS sequence"/>
</dbReference>
<dbReference type="Gene3D" id="3.30.70.100">
    <property type="match status" value="1"/>
</dbReference>
<feature type="signal peptide" evidence="1">
    <location>
        <begin position="1"/>
        <end position="29"/>
    </location>
</feature>
<keyword evidence="1" id="KW-0732">Signal</keyword>
<dbReference type="InterPro" id="IPR011008">
    <property type="entry name" value="Dimeric_a/b-barrel"/>
</dbReference>
<comment type="caution">
    <text evidence="2">The sequence shown here is derived from an EMBL/GenBank/DDBJ whole genome shotgun (WGS) entry which is preliminary data.</text>
</comment>
<gene>
    <name evidence="2" type="ORF">DVJ77_04010</name>
</gene>
<protein>
    <recommendedName>
        <fullName evidence="4">NIPSNAP domain-containing protein</fullName>
    </recommendedName>
</protein>
<sequence length="294" mass="32715">MKKARRGSYEKMWGTFAAIAIGLAGAAQAMSADHPNHSESLPSMDTIKHLHDYQVIELRRYTTTDGAAPRFAKYFDSYFPEAFEQLGAMVFGQFLERANPNHFTWLRGYKDLPARPVVNASFYYGPLWREHREKINAILPDSDNVMLLHPLRPETGVTVLPAVDPVLEEKGAQGVGVMQVIAIKKGHEADVAQQAEALFASYRMAGVHPAGILVTLDVPNNFPQLPIRTDGPWLVWLGIVQDNKVLQNQLKPAMKTAAQTLLDTGLLREAPELIELNPTPRSRLRWLSDAQAGP</sequence>
<evidence type="ECO:0000313" key="2">
    <source>
        <dbReference type="EMBL" id="RDD83023.1"/>
    </source>
</evidence>
<evidence type="ECO:0008006" key="4">
    <source>
        <dbReference type="Google" id="ProtNLM"/>
    </source>
</evidence>